<dbReference type="Proteomes" id="UP000646426">
    <property type="component" value="Unassembled WGS sequence"/>
</dbReference>
<dbReference type="InterPro" id="IPR025166">
    <property type="entry name" value="Integrase_DNA_bind_dom"/>
</dbReference>
<reference evidence="4" key="2">
    <citation type="submission" date="2020-09" db="EMBL/GenBank/DDBJ databases">
        <authorList>
            <person name="Sun Q."/>
            <person name="Kim S."/>
        </authorList>
    </citation>
    <scope>NUCLEOTIDE SEQUENCE</scope>
    <source>
        <strain evidence="4">KCTC 23077</strain>
    </source>
</reference>
<evidence type="ECO:0000313" key="4">
    <source>
        <dbReference type="EMBL" id="GHA83801.1"/>
    </source>
</evidence>
<protein>
    <recommendedName>
        <fullName evidence="3">Integrase DNA-binding domain-containing protein</fullName>
    </recommendedName>
</protein>
<dbReference type="InterPro" id="IPR050808">
    <property type="entry name" value="Phage_Integrase"/>
</dbReference>
<evidence type="ECO:0000259" key="3">
    <source>
        <dbReference type="Pfam" id="PF13356"/>
    </source>
</evidence>
<proteinExistence type="inferred from homology"/>
<dbReference type="Pfam" id="PF13356">
    <property type="entry name" value="Arm-DNA-bind_3"/>
    <property type="match status" value="1"/>
</dbReference>
<dbReference type="InterPro" id="IPR038488">
    <property type="entry name" value="Integrase_DNA-bd_sf"/>
</dbReference>
<dbReference type="GO" id="GO:0015074">
    <property type="term" value="P:DNA integration"/>
    <property type="evidence" value="ECO:0007669"/>
    <property type="project" value="UniProtKB-KW"/>
</dbReference>
<sequence>MASGTGKLTAIVIKAAAPGKLFDGGGLYLHVRENGARYWRVKYRHLGREGLLSFGVYPEVSLAEARRRRDEARATTRGGRDTGAVKRERKLAAVTSAANSLEAVATEFLGAQRRKLAFSTFAKSQWILRDNVCAWLGSHPLLKLKLLSCSPSYAGSSSEEPMRQRIGPRNIAAARNRCR</sequence>
<accession>A0A918T2A6</accession>
<gene>
    <name evidence="4" type="ORF">GCM10007067_22410</name>
</gene>
<comment type="similarity">
    <text evidence="1">Belongs to the 'phage' integrase family.</text>
</comment>
<dbReference type="Gene3D" id="3.30.160.390">
    <property type="entry name" value="Integrase, DNA-binding domain"/>
    <property type="match status" value="1"/>
</dbReference>
<organism evidence="4 5">
    <name type="scientific">Cognatilysobacter bugurensis</name>
    <dbReference type="NCBI Taxonomy" id="543356"/>
    <lineage>
        <taxon>Bacteria</taxon>
        <taxon>Pseudomonadati</taxon>
        <taxon>Pseudomonadota</taxon>
        <taxon>Gammaproteobacteria</taxon>
        <taxon>Lysobacterales</taxon>
        <taxon>Lysobacteraceae</taxon>
        <taxon>Cognatilysobacter</taxon>
    </lineage>
</organism>
<name>A0A918T2A6_9GAMM</name>
<feature type="domain" description="Integrase DNA-binding" evidence="3">
    <location>
        <begin position="8"/>
        <end position="88"/>
    </location>
</feature>
<evidence type="ECO:0000256" key="2">
    <source>
        <dbReference type="ARBA" id="ARBA00022908"/>
    </source>
</evidence>
<evidence type="ECO:0000256" key="1">
    <source>
        <dbReference type="ARBA" id="ARBA00008857"/>
    </source>
</evidence>
<evidence type="ECO:0000313" key="5">
    <source>
        <dbReference type="Proteomes" id="UP000646426"/>
    </source>
</evidence>
<dbReference type="PANTHER" id="PTHR30629">
    <property type="entry name" value="PROPHAGE INTEGRASE"/>
    <property type="match status" value="1"/>
</dbReference>
<keyword evidence="2" id="KW-0229">DNA integration</keyword>
<dbReference type="AlphaFoldDB" id="A0A918T2A6"/>
<reference evidence="4" key="1">
    <citation type="journal article" date="2014" name="Int. J. Syst. Evol. Microbiol.">
        <title>Complete genome sequence of Corynebacterium casei LMG S-19264T (=DSM 44701T), isolated from a smear-ripened cheese.</title>
        <authorList>
            <consortium name="US DOE Joint Genome Institute (JGI-PGF)"/>
            <person name="Walter F."/>
            <person name="Albersmeier A."/>
            <person name="Kalinowski J."/>
            <person name="Ruckert C."/>
        </authorList>
    </citation>
    <scope>NUCLEOTIDE SEQUENCE</scope>
    <source>
        <strain evidence="4">KCTC 23077</strain>
    </source>
</reference>
<comment type="caution">
    <text evidence="4">The sequence shown here is derived from an EMBL/GenBank/DDBJ whole genome shotgun (WGS) entry which is preliminary data.</text>
</comment>
<dbReference type="EMBL" id="BMYD01000003">
    <property type="protein sequence ID" value="GHA83801.1"/>
    <property type="molecule type" value="Genomic_DNA"/>
</dbReference>
<keyword evidence="5" id="KW-1185">Reference proteome</keyword>
<dbReference type="PANTHER" id="PTHR30629:SF2">
    <property type="entry name" value="PROPHAGE INTEGRASE INTS-RELATED"/>
    <property type="match status" value="1"/>
</dbReference>